<protein>
    <recommendedName>
        <fullName evidence="10">Hexosyltransferase</fullName>
        <ecNumber evidence="10">2.4.1.-</ecNumber>
    </recommendedName>
</protein>
<keyword evidence="5" id="KW-0812">Transmembrane</keyword>
<dbReference type="OrthoDB" id="5512589at2759"/>
<dbReference type="GO" id="GO:0006493">
    <property type="term" value="P:protein O-linked glycosylation"/>
    <property type="evidence" value="ECO:0007669"/>
    <property type="project" value="TreeGrafter"/>
</dbReference>
<dbReference type="GO" id="GO:0000139">
    <property type="term" value="C:Golgi membrane"/>
    <property type="evidence" value="ECO:0007669"/>
    <property type="project" value="UniProtKB-SubCell"/>
</dbReference>
<keyword evidence="8 10" id="KW-0333">Golgi apparatus</keyword>
<reference evidence="11" key="1">
    <citation type="submission" date="2021-02" db="EMBL/GenBank/DDBJ databases">
        <authorList>
            <person name="Nowell W R."/>
        </authorList>
    </citation>
    <scope>NUCLEOTIDE SEQUENCE</scope>
</reference>
<organism evidence="11 12">
    <name type="scientific">Adineta ricciae</name>
    <name type="common">Rotifer</name>
    <dbReference type="NCBI Taxonomy" id="249248"/>
    <lineage>
        <taxon>Eukaryota</taxon>
        <taxon>Metazoa</taxon>
        <taxon>Spiralia</taxon>
        <taxon>Gnathifera</taxon>
        <taxon>Rotifera</taxon>
        <taxon>Eurotatoria</taxon>
        <taxon>Bdelloidea</taxon>
        <taxon>Adinetida</taxon>
        <taxon>Adinetidae</taxon>
        <taxon>Adineta</taxon>
    </lineage>
</organism>
<keyword evidence="4" id="KW-0808">Transferase</keyword>
<comment type="caution">
    <text evidence="11">The sequence shown here is derived from an EMBL/GenBank/DDBJ whole genome shotgun (WGS) entry which is preliminary data.</text>
</comment>
<evidence type="ECO:0000256" key="7">
    <source>
        <dbReference type="ARBA" id="ARBA00022989"/>
    </source>
</evidence>
<dbReference type="Proteomes" id="UP000663852">
    <property type="component" value="Unassembled WGS sequence"/>
</dbReference>
<evidence type="ECO:0000313" key="11">
    <source>
        <dbReference type="EMBL" id="CAF1128374.1"/>
    </source>
</evidence>
<evidence type="ECO:0000256" key="10">
    <source>
        <dbReference type="RuleBase" id="RU363063"/>
    </source>
</evidence>
<dbReference type="Pfam" id="PF01762">
    <property type="entry name" value="Galactosyl_T"/>
    <property type="match status" value="1"/>
</dbReference>
<keyword evidence="7" id="KW-1133">Transmembrane helix</keyword>
<dbReference type="EMBL" id="CAJNOJ010000108">
    <property type="protein sequence ID" value="CAF1128374.1"/>
    <property type="molecule type" value="Genomic_DNA"/>
</dbReference>
<keyword evidence="6" id="KW-0735">Signal-anchor</keyword>
<dbReference type="EC" id="2.4.1.-" evidence="10"/>
<evidence type="ECO:0000256" key="1">
    <source>
        <dbReference type="ARBA" id="ARBA00004323"/>
    </source>
</evidence>
<evidence type="ECO:0000256" key="4">
    <source>
        <dbReference type="ARBA" id="ARBA00022679"/>
    </source>
</evidence>
<comment type="subcellular location">
    <subcellularLocation>
        <location evidence="1 10">Golgi apparatus membrane</location>
        <topology evidence="1 10">Single-pass type II membrane protein</topology>
    </subcellularLocation>
</comment>
<evidence type="ECO:0000256" key="3">
    <source>
        <dbReference type="ARBA" id="ARBA00022676"/>
    </source>
</evidence>
<evidence type="ECO:0000256" key="2">
    <source>
        <dbReference type="ARBA" id="ARBA00008661"/>
    </source>
</evidence>
<dbReference type="AlphaFoldDB" id="A0A814R6G3"/>
<evidence type="ECO:0000313" key="12">
    <source>
        <dbReference type="Proteomes" id="UP000663852"/>
    </source>
</evidence>
<dbReference type="Gene3D" id="3.90.550.50">
    <property type="match status" value="1"/>
</dbReference>
<dbReference type="PANTHER" id="PTHR11214:SF3">
    <property type="entry name" value="BETA-1,3-GALACTOSYLTRANSFERASE 6"/>
    <property type="match status" value="1"/>
</dbReference>
<keyword evidence="3 10" id="KW-0328">Glycosyltransferase</keyword>
<evidence type="ECO:0000256" key="9">
    <source>
        <dbReference type="ARBA" id="ARBA00023136"/>
    </source>
</evidence>
<dbReference type="InterPro" id="IPR002659">
    <property type="entry name" value="Glyco_trans_31"/>
</dbReference>
<accession>A0A814R6G3</accession>
<evidence type="ECO:0000256" key="6">
    <source>
        <dbReference type="ARBA" id="ARBA00022968"/>
    </source>
</evidence>
<dbReference type="PANTHER" id="PTHR11214">
    <property type="entry name" value="BETA-1,3-N-ACETYLGLUCOSAMINYLTRANSFERASE"/>
    <property type="match status" value="1"/>
</dbReference>
<evidence type="ECO:0000256" key="8">
    <source>
        <dbReference type="ARBA" id="ARBA00023034"/>
    </source>
</evidence>
<sequence>MRRYSSDRICFFLSASLLTYIAWRVLYPSGYNATDEDDATERLAYLKASNNSKPLIENLQLCSSNKIDLIILIISTSGNFLERQAIRETWGSMTDMFTVRSQHLFVIGYHPYGKFYKDLIKEGEHEKDLLYVPKKEQEYTFKEIYAYQWLTQHCPNVTYIFKTEDDLFVNVLLLHEIIRELKTDPDDVYNRYLYNSQIDSLFLARSANNGKQFLFGLAYQAGKPERNLTHSPYFVSREEYAPDLYPGYCSGFGYLMTSATKSALLAEAVKDQQPLRFADIFITGIIPQRLNFFCQLIPFGFYQGSVDTCAGLIKNTTMLNPPPGIAPLLTCSTGRHVGQHAFADYYRLWTELKLMYAGRINPVKEQ</sequence>
<keyword evidence="9" id="KW-0472">Membrane</keyword>
<gene>
    <name evidence="11" type="ORF">EDS130_LOCUS21440</name>
</gene>
<name>A0A814R6G3_ADIRI</name>
<comment type="similarity">
    <text evidence="2 10">Belongs to the glycosyltransferase 31 family.</text>
</comment>
<evidence type="ECO:0000256" key="5">
    <source>
        <dbReference type="ARBA" id="ARBA00022692"/>
    </source>
</evidence>
<dbReference type="GO" id="GO:0016758">
    <property type="term" value="F:hexosyltransferase activity"/>
    <property type="evidence" value="ECO:0007669"/>
    <property type="project" value="InterPro"/>
</dbReference>
<proteinExistence type="inferred from homology"/>